<evidence type="ECO:0000313" key="12">
    <source>
        <dbReference type="Proteomes" id="UP000035579"/>
    </source>
</evidence>
<feature type="transmembrane region" description="Helical" evidence="7">
    <location>
        <begin position="757"/>
        <end position="781"/>
    </location>
</feature>
<feature type="transmembrane region" description="Helical" evidence="7">
    <location>
        <begin position="848"/>
        <end position="867"/>
    </location>
</feature>
<accession>A0AAC8TIN4</accession>
<evidence type="ECO:0000259" key="8">
    <source>
        <dbReference type="Pfam" id="PF02687"/>
    </source>
</evidence>
<comment type="similarity">
    <text evidence="6">Belongs to the ABC-4 integral membrane protein family.</text>
</comment>
<evidence type="ECO:0000256" key="1">
    <source>
        <dbReference type="ARBA" id="ARBA00004651"/>
    </source>
</evidence>
<evidence type="ECO:0000313" key="10">
    <source>
        <dbReference type="EMBL" id="AKJ07005.1"/>
    </source>
</evidence>
<evidence type="ECO:0000256" key="5">
    <source>
        <dbReference type="ARBA" id="ARBA00023136"/>
    </source>
</evidence>
<organism evidence="10 12">
    <name type="scientific">Archangium gephyra</name>
    <dbReference type="NCBI Taxonomy" id="48"/>
    <lineage>
        <taxon>Bacteria</taxon>
        <taxon>Pseudomonadati</taxon>
        <taxon>Myxococcota</taxon>
        <taxon>Myxococcia</taxon>
        <taxon>Myxococcales</taxon>
        <taxon>Cystobacterineae</taxon>
        <taxon>Archangiaceae</taxon>
        <taxon>Archangium</taxon>
    </lineage>
</organism>
<dbReference type="InterPro" id="IPR003838">
    <property type="entry name" value="ABC3_permease_C"/>
</dbReference>
<dbReference type="Proteomes" id="UP000256345">
    <property type="component" value="Unassembled WGS sequence"/>
</dbReference>
<dbReference type="PANTHER" id="PTHR30572">
    <property type="entry name" value="MEMBRANE COMPONENT OF TRANSPORTER-RELATED"/>
    <property type="match status" value="1"/>
</dbReference>
<keyword evidence="4 7" id="KW-1133">Transmembrane helix</keyword>
<feature type="domain" description="ABC3 transporter permease C-terminal" evidence="8">
    <location>
        <begin position="764"/>
        <end position="877"/>
    </location>
</feature>
<dbReference type="KEGG" id="age:AA314_08631"/>
<keyword evidence="5 7" id="KW-0472">Membrane</keyword>
<gene>
    <name evidence="10" type="ORF">AA314_08631</name>
    <name evidence="11" type="ORF">ATI61_10532</name>
</gene>
<protein>
    <submittedName>
        <fullName evidence="11">Permease</fullName>
    </submittedName>
</protein>
<feature type="transmembrane region" description="Helical" evidence="7">
    <location>
        <begin position="455"/>
        <end position="475"/>
    </location>
</feature>
<dbReference type="NCBIfam" id="NF038403">
    <property type="entry name" value="perm_prefix_1"/>
    <property type="match status" value="1"/>
</dbReference>
<keyword evidence="13" id="KW-1185">Reference proteome</keyword>
<feature type="domain" description="MacB-like periplasmic core" evidence="9">
    <location>
        <begin position="516"/>
        <end position="727"/>
    </location>
</feature>
<feature type="transmembrane region" description="Helical" evidence="7">
    <location>
        <begin position="359"/>
        <end position="384"/>
    </location>
</feature>
<dbReference type="GO" id="GO:0022857">
    <property type="term" value="F:transmembrane transporter activity"/>
    <property type="evidence" value="ECO:0007669"/>
    <property type="project" value="TreeGrafter"/>
</dbReference>
<keyword evidence="2" id="KW-1003">Cell membrane</keyword>
<dbReference type="AlphaFoldDB" id="A0AAC8TIN4"/>
<evidence type="ECO:0000256" key="3">
    <source>
        <dbReference type="ARBA" id="ARBA00022692"/>
    </source>
</evidence>
<dbReference type="InterPro" id="IPR025857">
    <property type="entry name" value="MacB_PCD"/>
</dbReference>
<feature type="transmembrane region" description="Helical" evidence="7">
    <location>
        <begin position="816"/>
        <end position="842"/>
    </location>
</feature>
<evidence type="ECO:0000256" key="4">
    <source>
        <dbReference type="ARBA" id="ARBA00022989"/>
    </source>
</evidence>
<dbReference type="InterPro" id="IPR017800">
    <property type="entry name" value="ADOP"/>
</dbReference>
<dbReference type="GO" id="GO:0005886">
    <property type="term" value="C:plasma membrane"/>
    <property type="evidence" value="ECO:0007669"/>
    <property type="project" value="UniProtKB-SubCell"/>
</dbReference>
<sequence>MRYPGFKRLLKLAVRPRAVEQDVDEELRFHLEMRAAAHEREGLSPTEARAAAEREFGDVASVREECVRIGHERERKMKRFLLWDALVQDVRYALRMLRHAPGFALVAVLTLGLGIGATTAIFSVVRGVLMRPLPFAEPERLVRMWQANPSQGVARGEVSPLDFADWKARQRSFEDMGTWWYVEGMSGSNLSGDGEPQRLPAAYVNDGFFSTLGVAPVLGRALLAGEHQPGHNAVAVISHGLWQRRFGGDRTLLGRTLTLDGLPITVVGVMPPGFSFPSERVDVWLSDSLIEESGIPRQRQVRWQSVVARLKPGVSLETARTEMNGVARQLAEEYPATNVQTSAVTVVPLHEAVTGDVRAGLMVLLGAVGFLLLIACVNVANLMLTRATARERELAVRAALGAGPVRLMGQLLTESLVLALLGGAFGLLLAVWGTELLLAFSVKQLPRLHEVRVDGAVLGFAMGATLFTGVLFGLLPALRAGSPQLAPVLKAAGRGTAGGGGARLRGALVVTEVALAVVLMAGAGLAVRSLMSLLSVEPGFRAEGAVVVSFSSSPAGRTSRQYLAEVLERVREVPGVQVAGTTRNLPLEGSGEPAPLVLPGQSQESAADAPRVNYLFVSNDYFRAMGIPLLRGRAFTTLDREGPPAMMVNDAFVRRFFPGEDVVGKAIQWGDATAPIVGVVGDVRQESLSEPAPPLVYVHVLQQSRSSVNLVVRGEGAPLQLAAAVRQAIWSVNPNQTITRITTLEEVVGGSVARPRLIAALLGLFAVLALVLGAVGIYGVLAYTVGQRQREIGVRLALGARPAEVLGMVLRNGMRLAGLGVALGVAGALVLSRVMSSILFGVAPHDPLTFGAVAVVLLGVALVACLVPARRAMRVDPAVSLRAE</sequence>
<dbReference type="EMBL" id="CP011509">
    <property type="protein sequence ID" value="AKJ07005.1"/>
    <property type="molecule type" value="Genomic_DNA"/>
</dbReference>
<comment type="subcellular location">
    <subcellularLocation>
        <location evidence="1">Cell membrane</location>
        <topology evidence="1">Multi-pass membrane protein</topology>
    </subcellularLocation>
</comment>
<dbReference type="InterPro" id="IPR047928">
    <property type="entry name" value="Perm_prefix_1"/>
</dbReference>
<feature type="transmembrane region" description="Helical" evidence="7">
    <location>
        <begin position="513"/>
        <end position="531"/>
    </location>
</feature>
<feature type="transmembrane region" description="Helical" evidence="7">
    <location>
        <begin position="103"/>
        <end position="125"/>
    </location>
</feature>
<reference evidence="10 12" key="1">
    <citation type="submission" date="2015-05" db="EMBL/GenBank/DDBJ databases">
        <title>Genome assembly of Archangium gephyra DSM 2261.</title>
        <authorList>
            <person name="Sharma G."/>
            <person name="Subramanian S."/>
        </authorList>
    </citation>
    <scope>NUCLEOTIDE SEQUENCE [LARGE SCALE GENOMIC DNA]</scope>
    <source>
        <strain evidence="10 12">DSM 2261</strain>
    </source>
</reference>
<evidence type="ECO:0000256" key="2">
    <source>
        <dbReference type="ARBA" id="ARBA00022475"/>
    </source>
</evidence>
<dbReference type="InterPro" id="IPR050250">
    <property type="entry name" value="Macrolide_Exporter_MacB"/>
</dbReference>
<name>A0AAC8TIN4_9BACT</name>
<evidence type="ECO:0000313" key="11">
    <source>
        <dbReference type="EMBL" id="REG31708.1"/>
    </source>
</evidence>
<keyword evidence="3 7" id="KW-0812">Transmembrane</keyword>
<evidence type="ECO:0000313" key="13">
    <source>
        <dbReference type="Proteomes" id="UP000256345"/>
    </source>
</evidence>
<proteinExistence type="inferred from homology"/>
<dbReference type="EMBL" id="QUMU01000005">
    <property type="protein sequence ID" value="REG31708.1"/>
    <property type="molecule type" value="Genomic_DNA"/>
</dbReference>
<feature type="domain" description="MacB-like periplasmic core" evidence="9">
    <location>
        <begin position="105"/>
        <end position="324"/>
    </location>
</feature>
<evidence type="ECO:0000259" key="9">
    <source>
        <dbReference type="Pfam" id="PF12704"/>
    </source>
</evidence>
<reference evidence="11 13" key="2">
    <citation type="submission" date="2018-08" db="EMBL/GenBank/DDBJ databases">
        <title>Genomic Encyclopedia of Archaeal and Bacterial Type Strains, Phase II (KMG-II): from individual species to whole genera.</title>
        <authorList>
            <person name="Goeker M."/>
        </authorList>
    </citation>
    <scope>NUCLEOTIDE SEQUENCE [LARGE SCALE GENOMIC DNA]</scope>
    <source>
        <strain evidence="11 13">DSM 2261</strain>
    </source>
</reference>
<evidence type="ECO:0000256" key="6">
    <source>
        <dbReference type="ARBA" id="ARBA00038076"/>
    </source>
</evidence>
<feature type="transmembrane region" description="Helical" evidence="7">
    <location>
        <begin position="416"/>
        <end position="440"/>
    </location>
</feature>
<dbReference type="Pfam" id="PF12704">
    <property type="entry name" value="MacB_PCD"/>
    <property type="match status" value="2"/>
</dbReference>
<dbReference type="Proteomes" id="UP000035579">
    <property type="component" value="Chromosome"/>
</dbReference>
<feature type="domain" description="ABC3 transporter permease C-terminal" evidence="8">
    <location>
        <begin position="368"/>
        <end position="481"/>
    </location>
</feature>
<evidence type="ECO:0000256" key="7">
    <source>
        <dbReference type="SAM" id="Phobius"/>
    </source>
</evidence>
<dbReference type="NCBIfam" id="TIGR03434">
    <property type="entry name" value="ADOP"/>
    <property type="match status" value="1"/>
</dbReference>
<dbReference type="Pfam" id="PF02687">
    <property type="entry name" value="FtsX"/>
    <property type="match status" value="2"/>
</dbReference>
<dbReference type="PANTHER" id="PTHR30572:SF4">
    <property type="entry name" value="ABC TRANSPORTER PERMEASE YTRF"/>
    <property type="match status" value="1"/>
</dbReference>